<dbReference type="AlphaFoldDB" id="A0A4D9DQ07"/>
<reference evidence="2 3" key="2">
    <citation type="submission" date="2019-04" db="EMBL/GenBank/DDBJ databases">
        <title>The genome sequence of big-headed turtle.</title>
        <authorList>
            <person name="Gong S."/>
        </authorList>
    </citation>
    <scope>NUCLEOTIDE SEQUENCE [LARGE SCALE GENOMIC DNA]</scope>
    <source>
        <strain evidence="2">DO16091913</strain>
        <tissue evidence="2">Muscle</tissue>
    </source>
</reference>
<dbReference type="EMBL" id="QXTE01000541">
    <property type="protein sequence ID" value="TFJ97043.1"/>
    <property type="molecule type" value="Genomic_DNA"/>
</dbReference>
<keyword evidence="3" id="KW-1185">Reference proteome</keyword>
<feature type="region of interest" description="Disordered" evidence="1">
    <location>
        <begin position="1"/>
        <end position="25"/>
    </location>
</feature>
<organism evidence="2 3">
    <name type="scientific">Platysternon megacephalum</name>
    <name type="common">big-headed turtle</name>
    <dbReference type="NCBI Taxonomy" id="55544"/>
    <lineage>
        <taxon>Eukaryota</taxon>
        <taxon>Metazoa</taxon>
        <taxon>Chordata</taxon>
        <taxon>Craniata</taxon>
        <taxon>Vertebrata</taxon>
        <taxon>Euteleostomi</taxon>
        <taxon>Archelosauria</taxon>
        <taxon>Testudinata</taxon>
        <taxon>Testudines</taxon>
        <taxon>Cryptodira</taxon>
        <taxon>Durocryptodira</taxon>
        <taxon>Testudinoidea</taxon>
        <taxon>Platysternidae</taxon>
        <taxon>Platysternon</taxon>
    </lineage>
</organism>
<reference evidence="2 3" key="1">
    <citation type="submission" date="2019-04" db="EMBL/GenBank/DDBJ databases">
        <title>Draft genome of the big-headed turtle Platysternon megacephalum.</title>
        <authorList>
            <person name="Gong S."/>
        </authorList>
    </citation>
    <scope>NUCLEOTIDE SEQUENCE [LARGE SCALE GENOMIC DNA]</scope>
    <source>
        <strain evidence="2">DO16091913</strain>
        <tissue evidence="2">Muscle</tissue>
    </source>
</reference>
<name>A0A4D9DQ07_9SAUR</name>
<evidence type="ECO:0000256" key="1">
    <source>
        <dbReference type="SAM" id="MobiDB-lite"/>
    </source>
</evidence>
<protein>
    <submittedName>
        <fullName evidence="2">Ferritin</fullName>
    </submittedName>
</protein>
<gene>
    <name evidence="2" type="ORF">DR999_PMT21156</name>
</gene>
<proteinExistence type="predicted"/>
<feature type="region of interest" description="Disordered" evidence="1">
    <location>
        <begin position="100"/>
        <end position="123"/>
    </location>
</feature>
<dbReference type="Proteomes" id="UP000297703">
    <property type="component" value="Unassembled WGS sequence"/>
</dbReference>
<sequence length="123" mass="13084">MVPPSHPRQPEHGQPKSACPGDLSPQAPPASLRPCFHLTLPSVCGRQWGPRCCSARGSVQWLGAPAAGALGSRELADMPAVQCPQPHSRTSLWLTRRENCKGSWAESPSPTPEGSLESPRESG</sequence>
<evidence type="ECO:0000313" key="3">
    <source>
        <dbReference type="Proteomes" id="UP000297703"/>
    </source>
</evidence>
<comment type="caution">
    <text evidence="2">The sequence shown here is derived from an EMBL/GenBank/DDBJ whole genome shotgun (WGS) entry which is preliminary data.</text>
</comment>
<evidence type="ECO:0000313" key="2">
    <source>
        <dbReference type="EMBL" id="TFJ97043.1"/>
    </source>
</evidence>
<accession>A0A4D9DQ07</accession>